<evidence type="ECO:0000259" key="9">
    <source>
        <dbReference type="Pfam" id="PF12832"/>
    </source>
</evidence>
<keyword evidence="3" id="KW-1003">Cell membrane</keyword>
<accession>A0A3A6PLC2</accession>
<dbReference type="Proteomes" id="UP000267798">
    <property type="component" value="Unassembled WGS sequence"/>
</dbReference>
<dbReference type="InterPro" id="IPR024989">
    <property type="entry name" value="MFS_assoc_dom"/>
</dbReference>
<evidence type="ECO:0000256" key="2">
    <source>
        <dbReference type="ARBA" id="ARBA00022448"/>
    </source>
</evidence>
<dbReference type="OrthoDB" id="1650886at2"/>
<protein>
    <submittedName>
        <fullName evidence="10">MFS transporter</fullName>
    </submittedName>
</protein>
<keyword evidence="2" id="KW-0813">Transport</keyword>
<feature type="transmembrane region" description="Helical" evidence="8">
    <location>
        <begin position="100"/>
        <end position="127"/>
    </location>
</feature>
<dbReference type="GO" id="GO:0030395">
    <property type="term" value="F:lactose binding"/>
    <property type="evidence" value="ECO:0007669"/>
    <property type="project" value="TreeGrafter"/>
</dbReference>
<dbReference type="AlphaFoldDB" id="A0A3A6PLC2"/>
<dbReference type="RefSeq" id="WP_120114178.1">
    <property type="nucleotide sequence ID" value="NZ_QXQB01000007.1"/>
</dbReference>
<comment type="caution">
    <text evidence="10">The sequence shown here is derived from an EMBL/GenBank/DDBJ whole genome shotgun (WGS) entry which is preliminary data.</text>
</comment>
<dbReference type="Gene3D" id="1.20.1250.20">
    <property type="entry name" value="MFS general substrate transporter like domains"/>
    <property type="match status" value="2"/>
</dbReference>
<reference evidence="10 11" key="1">
    <citation type="submission" date="2018-09" db="EMBL/GenBank/DDBJ databases">
        <title>Paenibacillus aracenensis nov. sp. isolated from a cave in southern Spain.</title>
        <authorList>
            <person name="Jurado V."/>
            <person name="Gutierrez-Patricio S."/>
            <person name="Gonzalez-Pimentel J.L."/>
            <person name="Miller A.Z."/>
            <person name="Laiz L."/>
            <person name="Saiz-Jimenez C."/>
        </authorList>
    </citation>
    <scope>NUCLEOTIDE SEQUENCE [LARGE SCALE GENOMIC DNA]</scope>
    <source>
        <strain evidence="10 11">JCM 19203</strain>
    </source>
</reference>
<keyword evidence="4" id="KW-0997">Cell inner membrane</keyword>
<feature type="domain" description="Major facilitator superfamily associated" evidence="9">
    <location>
        <begin position="13"/>
        <end position="367"/>
    </location>
</feature>
<evidence type="ECO:0000256" key="6">
    <source>
        <dbReference type="ARBA" id="ARBA00022989"/>
    </source>
</evidence>
<keyword evidence="5 8" id="KW-0812">Transmembrane</keyword>
<keyword evidence="7 8" id="KW-0472">Membrane</keyword>
<evidence type="ECO:0000256" key="4">
    <source>
        <dbReference type="ARBA" id="ARBA00022519"/>
    </source>
</evidence>
<evidence type="ECO:0000256" key="7">
    <source>
        <dbReference type="ARBA" id="ARBA00023136"/>
    </source>
</evidence>
<feature type="transmembrane region" description="Helical" evidence="8">
    <location>
        <begin position="139"/>
        <end position="159"/>
    </location>
</feature>
<dbReference type="PANTHER" id="PTHR23522:SF10">
    <property type="entry name" value="3-PHENYLPROPIONIC ACID TRANSPORTER-RELATED"/>
    <property type="match status" value="1"/>
</dbReference>
<feature type="transmembrane region" description="Helical" evidence="8">
    <location>
        <begin position="296"/>
        <end position="316"/>
    </location>
</feature>
<feature type="transmembrane region" description="Helical" evidence="8">
    <location>
        <begin position="207"/>
        <end position="231"/>
    </location>
</feature>
<dbReference type="GO" id="GO:0005886">
    <property type="term" value="C:plasma membrane"/>
    <property type="evidence" value="ECO:0007669"/>
    <property type="project" value="UniProtKB-SubCell"/>
</dbReference>
<dbReference type="GO" id="GO:0015528">
    <property type="term" value="F:lactose:proton symporter activity"/>
    <property type="evidence" value="ECO:0007669"/>
    <property type="project" value="TreeGrafter"/>
</dbReference>
<feature type="transmembrane region" description="Helical" evidence="8">
    <location>
        <begin position="12"/>
        <end position="34"/>
    </location>
</feature>
<dbReference type="SUPFAM" id="SSF103473">
    <property type="entry name" value="MFS general substrate transporter"/>
    <property type="match status" value="1"/>
</dbReference>
<comment type="subcellular location">
    <subcellularLocation>
        <location evidence="1">Cell inner membrane</location>
        <topology evidence="1">Multi-pass membrane protein</topology>
    </subcellularLocation>
</comment>
<dbReference type="EMBL" id="QXQB01000007">
    <property type="protein sequence ID" value="RJX37181.1"/>
    <property type="molecule type" value="Genomic_DNA"/>
</dbReference>
<feature type="transmembrane region" description="Helical" evidence="8">
    <location>
        <begin position="165"/>
        <end position="186"/>
    </location>
</feature>
<sequence length="403" mass="44949">MSDHTISRNMLGMLKVFNFVLYGALAIYSTFFALYLKDLGISNVQIGLLVAGGPLIGLVANPFWAYWADRLRNNKRILIICLIGNFICMQFVFMTESYTLIYTLMLFYFAFQSPLFTQSNSLILNVIEGTNRKFGEFRAWGSLGWALIAVAAGPIIGWLGIGKLWIVFDVMLLFAIFFTFLMPSGNERPLKQKFSNKGYLQVFQNRYFLMFVCLGVLISIPNSINMTFMGIYIKGLGGSDTVVGWSAFATAILEVPVFLLLDKYLKKNSRTMLGWLVIISALFSVRWLLMSLATSAFQVIFIQLLHSITFGGYYYIGTQLTSHLVPAEYRSSGQAVYGLTWGGVSGIVAGVLGGWMFENLGASTLYQICFAITLCGVLGFFLLRQLFLRTGGSVGASNRQETM</sequence>
<keyword evidence="6 8" id="KW-1133">Transmembrane helix</keyword>
<dbReference type="Pfam" id="PF12832">
    <property type="entry name" value="MFS_1_like"/>
    <property type="match status" value="1"/>
</dbReference>
<proteinExistence type="predicted"/>
<dbReference type="PANTHER" id="PTHR23522">
    <property type="entry name" value="BLL5896 PROTEIN"/>
    <property type="match status" value="1"/>
</dbReference>
<feature type="transmembrane region" description="Helical" evidence="8">
    <location>
        <begin position="77"/>
        <end position="94"/>
    </location>
</feature>
<feature type="transmembrane region" description="Helical" evidence="8">
    <location>
        <begin position="363"/>
        <end position="383"/>
    </location>
</feature>
<feature type="transmembrane region" description="Helical" evidence="8">
    <location>
        <begin position="273"/>
        <end position="290"/>
    </location>
</feature>
<organism evidence="10 11">
    <name type="scientific">Paenibacillus pinisoli</name>
    <dbReference type="NCBI Taxonomy" id="1276110"/>
    <lineage>
        <taxon>Bacteria</taxon>
        <taxon>Bacillati</taxon>
        <taxon>Bacillota</taxon>
        <taxon>Bacilli</taxon>
        <taxon>Bacillales</taxon>
        <taxon>Paenibacillaceae</taxon>
        <taxon>Paenibacillus</taxon>
    </lineage>
</organism>
<evidence type="ECO:0000256" key="1">
    <source>
        <dbReference type="ARBA" id="ARBA00004429"/>
    </source>
</evidence>
<feature type="transmembrane region" description="Helical" evidence="8">
    <location>
        <begin position="46"/>
        <end position="65"/>
    </location>
</feature>
<evidence type="ECO:0000256" key="8">
    <source>
        <dbReference type="SAM" id="Phobius"/>
    </source>
</evidence>
<gene>
    <name evidence="10" type="ORF">D3P09_25090</name>
</gene>
<feature type="transmembrane region" description="Helical" evidence="8">
    <location>
        <begin position="243"/>
        <end position="261"/>
    </location>
</feature>
<keyword evidence="11" id="KW-1185">Reference proteome</keyword>
<feature type="transmembrane region" description="Helical" evidence="8">
    <location>
        <begin position="336"/>
        <end position="357"/>
    </location>
</feature>
<evidence type="ECO:0000313" key="11">
    <source>
        <dbReference type="Proteomes" id="UP000267798"/>
    </source>
</evidence>
<dbReference type="InterPro" id="IPR036259">
    <property type="entry name" value="MFS_trans_sf"/>
</dbReference>
<evidence type="ECO:0000256" key="3">
    <source>
        <dbReference type="ARBA" id="ARBA00022475"/>
    </source>
</evidence>
<evidence type="ECO:0000313" key="10">
    <source>
        <dbReference type="EMBL" id="RJX37181.1"/>
    </source>
</evidence>
<evidence type="ECO:0000256" key="5">
    <source>
        <dbReference type="ARBA" id="ARBA00022692"/>
    </source>
</evidence>
<name>A0A3A6PLC2_9BACL</name>